<evidence type="ECO:0000313" key="1">
    <source>
        <dbReference type="EMBL" id="KAL3958833.1"/>
    </source>
</evidence>
<evidence type="ECO:0000313" key="2">
    <source>
        <dbReference type="Proteomes" id="UP001638806"/>
    </source>
</evidence>
<reference evidence="1" key="1">
    <citation type="submission" date="2024-12" db="EMBL/GenBank/DDBJ databases">
        <title>Comparative genomics and development of molecular markers within Purpureocillium lilacinum and among Purpureocillium species.</title>
        <authorList>
            <person name="Yeh Z.-Y."/>
            <person name="Ni N.-T."/>
            <person name="Lo P.-H."/>
            <person name="Mushyakhwo K."/>
            <person name="Lin C.-F."/>
            <person name="Nai Y.-S."/>
        </authorList>
    </citation>
    <scope>NUCLEOTIDE SEQUENCE</scope>
    <source>
        <strain evidence="1">NCHU-NPUST-175</strain>
    </source>
</reference>
<dbReference type="Proteomes" id="UP001638806">
    <property type="component" value="Unassembled WGS sequence"/>
</dbReference>
<gene>
    <name evidence="1" type="ORF">ACCO45_006995</name>
</gene>
<organism evidence="1 2">
    <name type="scientific">Purpureocillium lilacinum</name>
    <name type="common">Paecilomyces lilacinus</name>
    <dbReference type="NCBI Taxonomy" id="33203"/>
    <lineage>
        <taxon>Eukaryota</taxon>
        <taxon>Fungi</taxon>
        <taxon>Dikarya</taxon>
        <taxon>Ascomycota</taxon>
        <taxon>Pezizomycotina</taxon>
        <taxon>Sordariomycetes</taxon>
        <taxon>Hypocreomycetidae</taxon>
        <taxon>Hypocreales</taxon>
        <taxon>Ophiocordycipitaceae</taxon>
        <taxon>Purpureocillium</taxon>
    </lineage>
</organism>
<sequence length="224" mass="23334">MPPPKMAPPKTLPHADWHGGTAILARELGPERGSARFHSRQPSPAKARRADTLPWRVQSAAPSEPPTSPGRLDCHTLPRQATLPAAAAVTHSRSSRSRVPGLVCSSRGTEPAGAANGTPASRSLPSRGSPPPRSSLQSGHTSSAGGQGHHDGCATSIERHRLGVASQSAACRTRRAKMPSLCGCSVSDPDGRWQVSPLALGKSGGRDAIDPLQPHGRPRLEDTG</sequence>
<proteinExistence type="predicted"/>
<protein>
    <submittedName>
        <fullName evidence="1">Uncharacterized protein</fullName>
    </submittedName>
</protein>
<accession>A0ACC4DS40</accession>
<name>A0ACC4DS40_PURLI</name>
<comment type="caution">
    <text evidence="1">The sequence shown here is derived from an EMBL/GenBank/DDBJ whole genome shotgun (WGS) entry which is preliminary data.</text>
</comment>
<dbReference type="EMBL" id="JBGNUJ010000006">
    <property type="protein sequence ID" value="KAL3958833.1"/>
    <property type="molecule type" value="Genomic_DNA"/>
</dbReference>
<keyword evidence="2" id="KW-1185">Reference proteome</keyword>